<dbReference type="Proteomes" id="UP000256388">
    <property type="component" value="Unassembled WGS sequence"/>
</dbReference>
<name>A0A347ZTZ4_9CHLR</name>
<evidence type="ECO:0000313" key="2">
    <source>
        <dbReference type="Proteomes" id="UP000256388"/>
    </source>
</evidence>
<gene>
    <name evidence="1" type="ORF">DFR64_0500</name>
</gene>
<dbReference type="OrthoDB" id="166137at2"/>
<sequence>MDNEILEKINQQITAQFPYLTGVSPQVSEVREGLYELKYTGSVLTANGQTLPVIVKVVADVQGKIQKLITSR</sequence>
<accession>A0A347ZTZ4</accession>
<evidence type="ECO:0000313" key="1">
    <source>
        <dbReference type="EMBL" id="REG10641.1"/>
    </source>
</evidence>
<dbReference type="EMBL" id="QUMS01000001">
    <property type="protein sequence ID" value="REG10641.1"/>
    <property type="molecule type" value="Genomic_DNA"/>
</dbReference>
<proteinExistence type="predicted"/>
<organism evidence="1 2">
    <name type="scientific">Pelolinea submarina</name>
    <dbReference type="NCBI Taxonomy" id="913107"/>
    <lineage>
        <taxon>Bacteria</taxon>
        <taxon>Bacillati</taxon>
        <taxon>Chloroflexota</taxon>
        <taxon>Anaerolineae</taxon>
        <taxon>Anaerolineales</taxon>
        <taxon>Anaerolineaceae</taxon>
        <taxon>Pelolinea</taxon>
    </lineage>
</organism>
<reference evidence="1 2" key="1">
    <citation type="submission" date="2018-08" db="EMBL/GenBank/DDBJ databases">
        <title>Genomic Encyclopedia of Type Strains, Phase IV (KMG-IV): sequencing the most valuable type-strain genomes for metagenomic binning, comparative biology and taxonomic classification.</title>
        <authorList>
            <person name="Goeker M."/>
        </authorList>
    </citation>
    <scope>NUCLEOTIDE SEQUENCE [LARGE SCALE GENOMIC DNA]</scope>
    <source>
        <strain evidence="1 2">DSM 23923</strain>
    </source>
</reference>
<dbReference type="AlphaFoldDB" id="A0A347ZTZ4"/>
<protein>
    <submittedName>
        <fullName evidence="1">Uncharacterized protein</fullName>
    </submittedName>
</protein>
<comment type="caution">
    <text evidence="1">The sequence shown here is derived from an EMBL/GenBank/DDBJ whole genome shotgun (WGS) entry which is preliminary data.</text>
</comment>
<keyword evidence="2" id="KW-1185">Reference proteome</keyword>
<dbReference type="RefSeq" id="WP_116223808.1">
    <property type="nucleotide sequence ID" value="NZ_AP018437.1"/>
</dbReference>